<dbReference type="GO" id="GO:0071281">
    <property type="term" value="P:cellular response to iron ion"/>
    <property type="evidence" value="ECO:0007669"/>
    <property type="project" value="TreeGrafter"/>
</dbReference>
<feature type="domain" description="Fe/B12 periplasmic-binding" evidence="2">
    <location>
        <begin position="108"/>
        <end position="381"/>
    </location>
</feature>
<dbReference type="PANTHER" id="PTHR30535:SF34">
    <property type="entry name" value="MOLYBDATE-BINDING PROTEIN MOLA"/>
    <property type="match status" value="1"/>
</dbReference>
<feature type="transmembrane region" description="Helical" evidence="1">
    <location>
        <begin position="12"/>
        <end position="28"/>
    </location>
</feature>
<comment type="caution">
    <text evidence="3">The sequence shown here is derived from an EMBL/GenBank/DDBJ whole genome shotgun (WGS) entry which is preliminary data.</text>
</comment>
<evidence type="ECO:0000259" key="2">
    <source>
        <dbReference type="PROSITE" id="PS50983"/>
    </source>
</evidence>
<dbReference type="STRING" id="553175.POREN0001_1207"/>
<protein>
    <recommendedName>
        <fullName evidence="2">Fe/B12 periplasmic-binding domain-containing protein</fullName>
    </recommendedName>
</protein>
<dbReference type="InterPro" id="IPR050902">
    <property type="entry name" value="ABC_Transporter_SBP"/>
</dbReference>
<dbReference type="Pfam" id="PF01497">
    <property type="entry name" value="Peripla_BP_2"/>
    <property type="match status" value="1"/>
</dbReference>
<accession>C3J7W5</accession>
<keyword evidence="1" id="KW-0472">Membrane</keyword>
<organism evidence="3 4">
    <name type="scientific">Porphyromonas endodontalis (strain ATCC 35406 / DSM 24491 / JCM 8526 / CCUG 16442 / BCRC 14492 / NCTC 13058 / HG 370)</name>
    <name type="common">Bacteroides endodontalis</name>
    <dbReference type="NCBI Taxonomy" id="553175"/>
    <lineage>
        <taxon>Bacteria</taxon>
        <taxon>Pseudomonadati</taxon>
        <taxon>Bacteroidota</taxon>
        <taxon>Bacteroidia</taxon>
        <taxon>Bacteroidales</taxon>
        <taxon>Porphyromonadaceae</taxon>
        <taxon>Porphyromonas</taxon>
    </lineage>
</organism>
<evidence type="ECO:0000256" key="1">
    <source>
        <dbReference type="SAM" id="Phobius"/>
    </source>
</evidence>
<proteinExistence type="predicted"/>
<dbReference type="RefSeq" id="WP_004332281.1">
    <property type="nucleotide sequence ID" value="NZ_ACNN01000005.1"/>
</dbReference>
<dbReference type="Gene3D" id="3.40.50.1980">
    <property type="entry name" value="Nitrogenase molybdenum iron protein domain"/>
    <property type="match status" value="2"/>
</dbReference>
<dbReference type="SUPFAM" id="SSF53807">
    <property type="entry name" value="Helical backbone' metal receptor"/>
    <property type="match status" value="1"/>
</dbReference>
<dbReference type="PROSITE" id="PS50983">
    <property type="entry name" value="FE_B12_PBP"/>
    <property type="match status" value="1"/>
</dbReference>
<dbReference type="InterPro" id="IPR002491">
    <property type="entry name" value="ABC_transptr_periplasmic_BD"/>
</dbReference>
<evidence type="ECO:0000313" key="4">
    <source>
        <dbReference type="Proteomes" id="UP000004295"/>
    </source>
</evidence>
<keyword evidence="4" id="KW-1185">Reference proteome</keyword>
<keyword evidence="1" id="KW-0812">Transmembrane</keyword>
<name>C3J7W5_POREA</name>
<keyword evidence="1" id="KW-1133">Transmembrane helix</keyword>
<dbReference type="GeneID" id="93365527"/>
<sequence>MKRFFHILPKRVLYPLLAFLVLGIGYLFCTSSSSPAQGSYPDLEAAHPSIIFSEHLSVTHLPEAQHRVAILDPTRQDTVARYLLVPRQDVEKVSPRPNERIIPIPVRRVVCLGLSTIGALEVLNERASIVGIESVTKLYDNDLNERLRAGALDTLGRGKNINARKIKELDPDIILWSPLPGYPGAAVAPEELADRVVLSYDIYERTPLGRAEWLKFIGLLMGKAKTADSLFSATASRYESLRLIAQDRPERPRVVFAQRVENGWQIPYPAGYADYLLHDANSKFVPLKGSIVGLTLSSQELLGRYRDAEYWLSWEIPGIQTLEQFGELDPEIRGIQAFRNGQVYLNTRLVDIQGGNEYWEQGWYHPDLILQDLVYILHPSLQAHGAVHNYWMQLQ</sequence>
<reference evidence="3 4" key="1">
    <citation type="submission" date="2009-04" db="EMBL/GenBank/DDBJ databases">
        <authorList>
            <person name="Sebastian Y."/>
            <person name="Madupu R."/>
            <person name="Durkin A.S."/>
            <person name="Torralba M."/>
            <person name="Methe B."/>
            <person name="Sutton G.G."/>
            <person name="Strausberg R.L."/>
            <person name="Nelson K.E."/>
        </authorList>
    </citation>
    <scope>NUCLEOTIDE SEQUENCE [LARGE SCALE GENOMIC DNA]</scope>
    <source>
        <strain evidence="4">ATCC 35406 / BCRC 14492 / JCM 8526 / NCTC 13058 / HG 370</strain>
    </source>
</reference>
<gene>
    <name evidence="3" type="ORF">POREN0001_1207</name>
</gene>
<dbReference type="EMBL" id="ACNN01000005">
    <property type="protein sequence ID" value="EEN83786.1"/>
    <property type="molecule type" value="Genomic_DNA"/>
</dbReference>
<dbReference type="PANTHER" id="PTHR30535">
    <property type="entry name" value="VITAMIN B12-BINDING PROTEIN"/>
    <property type="match status" value="1"/>
</dbReference>
<dbReference type="Proteomes" id="UP000004295">
    <property type="component" value="Unassembled WGS sequence"/>
</dbReference>
<evidence type="ECO:0000313" key="3">
    <source>
        <dbReference type="EMBL" id="EEN83786.1"/>
    </source>
</evidence>
<dbReference type="AlphaFoldDB" id="C3J7W5"/>
<dbReference type="eggNOG" id="COG0614">
    <property type="taxonomic scope" value="Bacteria"/>
</dbReference>